<accession>A0A812EPL7</accession>
<evidence type="ECO:0000256" key="4">
    <source>
        <dbReference type="ARBA" id="ARBA00022692"/>
    </source>
</evidence>
<evidence type="ECO:0000256" key="5">
    <source>
        <dbReference type="ARBA" id="ARBA00022824"/>
    </source>
</evidence>
<dbReference type="Pfam" id="PF03901">
    <property type="entry name" value="Glyco_transf_22"/>
    <property type="match status" value="1"/>
</dbReference>
<dbReference type="GO" id="GO:0000026">
    <property type="term" value="F:alpha-1,2-mannosyltransferase activity"/>
    <property type="evidence" value="ECO:0007669"/>
    <property type="project" value="TreeGrafter"/>
</dbReference>
<comment type="similarity">
    <text evidence="8">Belongs to the glycosyltransferase 22 family.</text>
</comment>
<keyword evidence="11" id="KW-1185">Reference proteome</keyword>
<keyword evidence="3 10" id="KW-0808">Transferase</keyword>
<protein>
    <recommendedName>
        <fullName evidence="8">Mannosyltransferase</fullName>
        <ecNumber evidence="8">2.4.1.-</ecNumber>
    </recommendedName>
</protein>
<dbReference type="PANTHER" id="PTHR22760:SF4">
    <property type="entry name" value="GPI MANNOSYLTRANSFERASE 3"/>
    <property type="match status" value="1"/>
</dbReference>
<dbReference type="AlphaFoldDB" id="A0A812EPL7"/>
<dbReference type="GO" id="GO:0006506">
    <property type="term" value="P:GPI anchor biosynthetic process"/>
    <property type="evidence" value="ECO:0007669"/>
    <property type="project" value="TreeGrafter"/>
</dbReference>
<keyword evidence="7 8" id="KW-0472">Membrane</keyword>
<keyword evidence="5 8" id="KW-0256">Endoplasmic reticulum</keyword>
<feature type="transmembrane region" description="Helical" evidence="8">
    <location>
        <begin position="635"/>
        <end position="656"/>
    </location>
</feature>
<feature type="transmembrane region" description="Helical" evidence="8">
    <location>
        <begin position="550"/>
        <end position="566"/>
    </location>
</feature>
<feature type="transmembrane region" description="Helical" evidence="8">
    <location>
        <begin position="473"/>
        <end position="500"/>
    </location>
</feature>
<evidence type="ECO:0000256" key="3">
    <source>
        <dbReference type="ARBA" id="ARBA00022679"/>
    </source>
</evidence>
<feature type="compositionally biased region" description="Polar residues" evidence="9">
    <location>
        <begin position="610"/>
        <end position="623"/>
    </location>
</feature>
<dbReference type="InterPro" id="IPR005599">
    <property type="entry name" value="GPI_mannosylTrfase"/>
</dbReference>
<dbReference type="EMBL" id="CAHIKZ030005520">
    <property type="protein sequence ID" value="CAE1328104.1"/>
    <property type="molecule type" value="Genomic_DNA"/>
</dbReference>
<evidence type="ECO:0000256" key="6">
    <source>
        <dbReference type="ARBA" id="ARBA00022989"/>
    </source>
</evidence>
<feature type="region of interest" description="Disordered" evidence="9">
    <location>
        <begin position="603"/>
        <end position="626"/>
    </location>
</feature>
<feature type="transmembrane region" description="Helical" evidence="8">
    <location>
        <begin position="435"/>
        <end position="461"/>
    </location>
</feature>
<keyword evidence="2 8" id="KW-0328">Glycosyltransferase</keyword>
<dbReference type="PANTHER" id="PTHR22760">
    <property type="entry name" value="GLYCOSYLTRANSFERASE"/>
    <property type="match status" value="1"/>
</dbReference>
<proteinExistence type="inferred from homology"/>
<comment type="subcellular location">
    <subcellularLocation>
        <location evidence="1 8">Endoplasmic reticulum membrane</location>
        <topology evidence="1 8">Multi-pass membrane protein</topology>
    </subcellularLocation>
</comment>
<reference evidence="10" key="1">
    <citation type="submission" date="2021-01" db="EMBL/GenBank/DDBJ databases">
        <authorList>
            <person name="Li R."/>
            <person name="Bekaert M."/>
        </authorList>
    </citation>
    <scope>NUCLEOTIDE SEQUENCE</scope>
    <source>
        <strain evidence="10">Farmed</strain>
    </source>
</reference>
<evidence type="ECO:0000256" key="7">
    <source>
        <dbReference type="ARBA" id="ARBA00023136"/>
    </source>
</evidence>
<evidence type="ECO:0000256" key="1">
    <source>
        <dbReference type="ARBA" id="ARBA00004477"/>
    </source>
</evidence>
<name>A0A812EPL7_ACAPH</name>
<organism evidence="10 11">
    <name type="scientific">Acanthosepion pharaonis</name>
    <name type="common">Pharaoh cuttlefish</name>
    <name type="synonym">Sepia pharaonis</name>
    <dbReference type="NCBI Taxonomy" id="158019"/>
    <lineage>
        <taxon>Eukaryota</taxon>
        <taxon>Metazoa</taxon>
        <taxon>Spiralia</taxon>
        <taxon>Lophotrochozoa</taxon>
        <taxon>Mollusca</taxon>
        <taxon>Cephalopoda</taxon>
        <taxon>Coleoidea</taxon>
        <taxon>Decapodiformes</taxon>
        <taxon>Sepiida</taxon>
        <taxon>Sepiina</taxon>
        <taxon>Sepiidae</taxon>
        <taxon>Acanthosepion</taxon>
    </lineage>
</organism>
<dbReference type="GO" id="GO:0005789">
    <property type="term" value="C:endoplasmic reticulum membrane"/>
    <property type="evidence" value="ECO:0007669"/>
    <property type="project" value="UniProtKB-SubCell"/>
</dbReference>
<feature type="transmembrane region" description="Helical" evidence="8">
    <location>
        <begin position="520"/>
        <end position="543"/>
    </location>
</feature>
<evidence type="ECO:0000313" key="11">
    <source>
        <dbReference type="Proteomes" id="UP000597762"/>
    </source>
</evidence>
<keyword evidence="6 8" id="KW-1133">Transmembrane helix</keyword>
<evidence type="ECO:0000313" key="10">
    <source>
        <dbReference type="EMBL" id="CAE1328104.1"/>
    </source>
</evidence>
<gene>
    <name evidence="10" type="ORF">SPHA_77654</name>
</gene>
<dbReference type="EC" id="2.4.1.-" evidence="8"/>
<keyword evidence="4 8" id="KW-0812">Transmembrane</keyword>
<evidence type="ECO:0000256" key="9">
    <source>
        <dbReference type="SAM" id="MobiDB-lite"/>
    </source>
</evidence>
<evidence type="ECO:0000256" key="2">
    <source>
        <dbReference type="ARBA" id="ARBA00022676"/>
    </source>
</evidence>
<sequence>MFGEALRGHVTTRILSIATRINSEVYYDDFIGNADRTLFNKPINKAEDRLFSTAMATNALQRIWTMYNETSKRNNWIHQTPSLVRETVNKTIDYLQKNIFNLQFKPSNAFYSGSVKGTTTLPFVYPANRKVGIPNANYFLYGMESVISEEEYLKMTKEPHVQNMTTPMEFHGFNNDSSAFPFWNSPPYTYATALLALSQIVLERERKGKVRSIMGSRNLGSSFTATQRLNRSSLRSNQDSKTNHDEDTQCYLFHKHILGKMSKLRPLFFSEKALFMGLMAFRFLNAFMIQTQYVPDEYWQSLEIAHSYVFGYGYKTWEWKNGLRGFLYPSVFVVLFKFLDIFRLDYRILLIKLPRILQGILAATGDLYLYKLSSRLSNKSVAQWTLVCQLLSWFTFYTYTRTLTNGAETALTVIALYYYPWPATKSVGQNSTIKFLLLAGISVIVRPTAAITWILMCGWHVQRQFSIRIFLQYCFAIGTCLLLSILVDFVGYGRLVLVHYNFFHFNVMSDLGAFYGSHPWYWYFLQGYPVVMAMHLLPFIFGVVKAKNKVLLVLILWTMLIYSFLSHKEFRFLLPIVPLSMYYCGIFFHSLCQDTESAESESESSLASDNVRQPSGRRQVSSSGDDEHKSRLSMVYILLILLLVTNVPIALYFSLIHQRGTVTVMKYLHDEDVNRPANVLFLMPCHSTPYYSYLHRYVKMRFLTCEPNLNQDVGYVDEAEQFYNDPVRWLDAEFTQLAAHKQPTHIVYYSSLHDTLLPYLNQYNYSKCAQFFHTHFPDGRVDSEIFVSCRL</sequence>
<dbReference type="OrthoDB" id="416834at2759"/>
<evidence type="ECO:0000256" key="8">
    <source>
        <dbReference type="RuleBase" id="RU363075"/>
    </source>
</evidence>
<comment type="caution">
    <text evidence="10">The sequence shown here is derived from an EMBL/GenBank/DDBJ whole genome shotgun (WGS) entry which is preliminary data.</text>
</comment>
<dbReference type="Proteomes" id="UP000597762">
    <property type="component" value="Unassembled WGS sequence"/>
</dbReference>